<accession>A0ABY6HTV5</accession>
<dbReference type="CDD" id="cd07812">
    <property type="entry name" value="SRPBCC"/>
    <property type="match status" value="1"/>
</dbReference>
<organism evidence="1 2">
    <name type="scientific">Candidatus Lokiarchaeum ossiferum</name>
    <dbReference type="NCBI Taxonomy" id="2951803"/>
    <lineage>
        <taxon>Archaea</taxon>
        <taxon>Promethearchaeati</taxon>
        <taxon>Promethearchaeota</taxon>
        <taxon>Promethearchaeia</taxon>
        <taxon>Promethearchaeales</taxon>
        <taxon>Promethearchaeaceae</taxon>
        <taxon>Candidatus Lokiarchaeum</taxon>
    </lineage>
</organism>
<gene>
    <name evidence="1" type="ORF">NEF87_003150</name>
</gene>
<protein>
    <recommendedName>
        <fullName evidence="3">SRPBCC family protein</fullName>
    </recommendedName>
</protein>
<dbReference type="InterPro" id="IPR023393">
    <property type="entry name" value="START-like_dom_sf"/>
</dbReference>
<dbReference type="SUPFAM" id="SSF55961">
    <property type="entry name" value="Bet v1-like"/>
    <property type="match status" value="1"/>
</dbReference>
<evidence type="ECO:0008006" key="3">
    <source>
        <dbReference type="Google" id="ProtNLM"/>
    </source>
</evidence>
<name>A0ABY6HTV5_9ARCH</name>
<evidence type="ECO:0000313" key="2">
    <source>
        <dbReference type="Proteomes" id="UP001208689"/>
    </source>
</evidence>
<proteinExistence type="predicted"/>
<dbReference type="Gene3D" id="3.30.530.20">
    <property type="match status" value="1"/>
</dbReference>
<reference evidence="1" key="1">
    <citation type="submission" date="2022-09" db="EMBL/GenBank/DDBJ databases">
        <title>Actin cytoskeleton and complex cell architecture in an #Asgard archaeon.</title>
        <authorList>
            <person name="Ponce Toledo R.I."/>
            <person name="Schleper C."/>
            <person name="Rodrigues Oliveira T."/>
            <person name="Wollweber F."/>
            <person name="Xu J."/>
            <person name="Rittmann S."/>
            <person name="Klingl A."/>
            <person name="Pilhofer M."/>
        </authorList>
    </citation>
    <scope>NUCLEOTIDE SEQUENCE</scope>
    <source>
        <strain evidence="1">B-35</strain>
    </source>
</reference>
<keyword evidence="2" id="KW-1185">Reference proteome</keyword>
<dbReference type="Pfam" id="PF10604">
    <property type="entry name" value="Polyketide_cyc2"/>
    <property type="match status" value="1"/>
</dbReference>
<sequence length="144" mass="17043">MKYQVEIIINRPLTEVIQYFDSYEHLQKWQPGLQKVEHLEGIPGQKGAKTQLIYLENGRNVEMIETILNRNFPDIFTATYEAKGVYNEVENHFFAITPDTTKWVNHNVFQFSGVMKFIGFFMRTSFPKQTLKDMNFFKTYVESQ</sequence>
<dbReference type="EMBL" id="CP104013">
    <property type="protein sequence ID" value="UYP46865.1"/>
    <property type="molecule type" value="Genomic_DNA"/>
</dbReference>
<dbReference type="Proteomes" id="UP001208689">
    <property type="component" value="Chromosome"/>
</dbReference>
<evidence type="ECO:0000313" key="1">
    <source>
        <dbReference type="EMBL" id="UYP46865.1"/>
    </source>
</evidence>
<dbReference type="InterPro" id="IPR019587">
    <property type="entry name" value="Polyketide_cyclase/dehydratase"/>
</dbReference>